<comment type="caution">
    <text evidence="1">The sequence shown here is derived from an EMBL/GenBank/DDBJ whole genome shotgun (WGS) entry which is preliminary data.</text>
</comment>
<keyword evidence="2" id="KW-1185">Reference proteome</keyword>
<dbReference type="Pfam" id="PF00702">
    <property type="entry name" value="Hydrolase"/>
    <property type="match status" value="1"/>
</dbReference>
<dbReference type="Gene3D" id="3.40.50.1000">
    <property type="entry name" value="HAD superfamily/HAD-like"/>
    <property type="match status" value="1"/>
</dbReference>
<accession>A0ABV1G6I8</accession>
<dbReference type="GO" id="GO:0016787">
    <property type="term" value="F:hydrolase activity"/>
    <property type="evidence" value="ECO:0007669"/>
    <property type="project" value="UniProtKB-KW"/>
</dbReference>
<dbReference type="EMBL" id="JBBMFF010000208">
    <property type="protein sequence ID" value="MEQ2511031.1"/>
    <property type="molecule type" value="Genomic_DNA"/>
</dbReference>
<dbReference type="Proteomes" id="UP001491552">
    <property type="component" value="Unassembled WGS sequence"/>
</dbReference>
<sequence length="219" mass="25559">MLNYRCLVLDHDDTVVRSEETVNYPSFLEALKVLRPGRTITREKFTRWCFSPGFSALCSDYIGLTPEEIDVQYDMWRSYVATHIPPPYDGLRPILTRWKQEGGLLCVSSHSARENILRDYRLHFDLEPDQIFDWDLGEDRRKPSPYALQEIMRLYDLRPDELLMVDDLKPGYDMAHACGVPFACAGWSHDDPEIRAFLRRFSDFYLETVQALEPLLFGA</sequence>
<name>A0ABV1G6I8_9FIRM</name>
<dbReference type="InterPro" id="IPR036412">
    <property type="entry name" value="HAD-like_sf"/>
</dbReference>
<dbReference type="SUPFAM" id="SSF56784">
    <property type="entry name" value="HAD-like"/>
    <property type="match status" value="1"/>
</dbReference>
<dbReference type="RefSeq" id="WP_349135732.1">
    <property type="nucleotide sequence ID" value="NZ_JBBMFF010000208.1"/>
</dbReference>
<dbReference type="InterPro" id="IPR006439">
    <property type="entry name" value="HAD-SF_hydro_IA"/>
</dbReference>
<dbReference type="NCBIfam" id="TIGR01509">
    <property type="entry name" value="HAD-SF-IA-v3"/>
    <property type="match status" value="1"/>
</dbReference>
<protein>
    <submittedName>
        <fullName evidence="1">HAD-IA family hydrolase</fullName>
    </submittedName>
</protein>
<dbReference type="PANTHER" id="PTHR43434:SF1">
    <property type="entry name" value="PHOSPHOGLYCOLATE PHOSPHATASE"/>
    <property type="match status" value="1"/>
</dbReference>
<organism evidence="1 2">
    <name type="scientific">Faecousia intestinalis</name>
    <dbReference type="NCBI Taxonomy" id="3133167"/>
    <lineage>
        <taxon>Bacteria</taxon>
        <taxon>Bacillati</taxon>
        <taxon>Bacillota</taxon>
        <taxon>Clostridia</taxon>
        <taxon>Eubacteriales</taxon>
        <taxon>Oscillospiraceae</taxon>
        <taxon>Faecousia</taxon>
    </lineage>
</organism>
<dbReference type="InterPro" id="IPR023214">
    <property type="entry name" value="HAD_sf"/>
</dbReference>
<dbReference type="InterPro" id="IPR050155">
    <property type="entry name" value="HAD-like_hydrolase_sf"/>
</dbReference>
<evidence type="ECO:0000313" key="2">
    <source>
        <dbReference type="Proteomes" id="UP001491552"/>
    </source>
</evidence>
<dbReference type="Gene3D" id="1.10.150.240">
    <property type="entry name" value="Putative phosphatase, domain 2"/>
    <property type="match status" value="1"/>
</dbReference>
<proteinExistence type="predicted"/>
<evidence type="ECO:0000313" key="1">
    <source>
        <dbReference type="EMBL" id="MEQ2511031.1"/>
    </source>
</evidence>
<dbReference type="InterPro" id="IPR023198">
    <property type="entry name" value="PGP-like_dom2"/>
</dbReference>
<dbReference type="PANTHER" id="PTHR43434">
    <property type="entry name" value="PHOSPHOGLYCOLATE PHOSPHATASE"/>
    <property type="match status" value="1"/>
</dbReference>
<gene>
    <name evidence="1" type="ORF">WMO66_07190</name>
</gene>
<keyword evidence="1" id="KW-0378">Hydrolase</keyword>
<reference evidence="1 2" key="1">
    <citation type="submission" date="2024-03" db="EMBL/GenBank/DDBJ databases">
        <title>Human intestinal bacterial collection.</title>
        <authorList>
            <person name="Pauvert C."/>
            <person name="Hitch T.C.A."/>
            <person name="Clavel T."/>
        </authorList>
    </citation>
    <scope>NUCLEOTIDE SEQUENCE [LARGE SCALE GENOMIC DNA]</scope>
    <source>
        <strain evidence="1 2">CLA-AA-H192</strain>
    </source>
</reference>